<dbReference type="EMBL" id="JAUTFT010000014">
    <property type="protein sequence ID" value="MDW8635570.1"/>
    <property type="molecule type" value="Genomic_DNA"/>
</dbReference>
<keyword evidence="1" id="KW-0812">Transmembrane</keyword>
<gene>
    <name evidence="3" type="ORF">HU146_02310</name>
    <name evidence="2" type="ORF">Q7V77_07575</name>
</gene>
<evidence type="ECO:0000313" key="3">
    <source>
        <dbReference type="EMBL" id="NVH36097.1"/>
    </source>
</evidence>
<name>A0A0Z7YW25_STRSU</name>
<accession>A0A0Z7YW25</accession>
<dbReference type="Proteomes" id="UP000548355">
    <property type="component" value="Unassembled WGS sequence"/>
</dbReference>
<proteinExistence type="predicted"/>
<feature type="transmembrane region" description="Helical" evidence="1">
    <location>
        <begin position="49"/>
        <end position="69"/>
    </location>
</feature>
<sequence length="122" mass="14257">MAYVQIPKDLSKVKTKIAFNLTKRQLIGFSVAGLASLPVYLSIRESVGNDLAMLVFIVLAFPFLFLTFYEKDGLTSEIYLKYIFLQQHYQPCVRYKRTLYKKMHKEEVHETRKKKKTGTRVS</sequence>
<evidence type="ECO:0000313" key="2">
    <source>
        <dbReference type="EMBL" id="MDW8635570.1"/>
    </source>
</evidence>
<dbReference type="Proteomes" id="UP001272448">
    <property type="component" value="Unassembled WGS sequence"/>
</dbReference>
<protein>
    <submittedName>
        <fullName evidence="3">PrgI family protein</fullName>
    </submittedName>
</protein>
<feature type="transmembrane region" description="Helical" evidence="1">
    <location>
        <begin position="26"/>
        <end position="43"/>
    </location>
</feature>
<reference evidence="2" key="2">
    <citation type="submission" date="2023-07" db="EMBL/GenBank/DDBJ databases">
        <title>Characterization of virulence traits, antimicrobial resistance genes carried by mobile genetic elements and competence in Streptococcus suis strains isolated in France.</title>
        <authorList>
            <person name="Dechene-Tempier M."/>
            <person name="Marois-Crehan C."/>
            <person name="De Boisseson C."/>
            <person name="Lucas P."/>
            <person name="Bougeard S."/>
            <person name="Libante V."/>
            <person name="Payot S."/>
        </authorList>
    </citation>
    <scope>NUCLEOTIDE SEQUENCE</scope>
    <source>
        <strain evidence="2">1532</strain>
    </source>
</reference>
<dbReference type="Pfam" id="PF12666">
    <property type="entry name" value="PrgI"/>
    <property type="match status" value="1"/>
</dbReference>
<dbReference type="EMBL" id="JABXEU010000005">
    <property type="protein sequence ID" value="NVH36097.1"/>
    <property type="molecule type" value="Genomic_DNA"/>
</dbReference>
<dbReference type="AlphaFoldDB" id="A0A0Z7YW25"/>
<evidence type="ECO:0000256" key="1">
    <source>
        <dbReference type="SAM" id="Phobius"/>
    </source>
</evidence>
<dbReference type="InterPro" id="IPR024414">
    <property type="entry name" value="Uncharacterised_PrgI"/>
</dbReference>
<evidence type="ECO:0000313" key="4">
    <source>
        <dbReference type="Proteomes" id="UP000548355"/>
    </source>
</evidence>
<reference evidence="3 4" key="1">
    <citation type="submission" date="2020-06" db="EMBL/GenBank/DDBJ databases">
        <title>Pan-genome analysis of Streptococcus suis serotype 2 revealed genomic diversity among strains of different virulence.</title>
        <authorList>
            <person name="Guo G."/>
            <person name="Zhang W."/>
        </authorList>
    </citation>
    <scope>NUCLEOTIDE SEQUENCE [LARGE SCALE GENOMIC DNA]</scope>
    <source>
        <strain evidence="3 4">ZJ92091101</strain>
    </source>
</reference>
<organism evidence="3 4">
    <name type="scientific">Streptococcus suis</name>
    <dbReference type="NCBI Taxonomy" id="1307"/>
    <lineage>
        <taxon>Bacteria</taxon>
        <taxon>Bacillati</taxon>
        <taxon>Bacillota</taxon>
        <taxon>Bacilli</taxon>
        <taxon>Lactobacillales</taxon>
        <taxon>Streptococcaceae</taxon>
        <taxon>Streptococcus</taxon>
    </lineage>
</organism>
<keyword evidence="1" id="KW-1133">Transmembrane helix</keyword>
<comment type="caution">
    <text evidence="3">The sequence shown here is derived from an EMBL/GenBank/DDBJ whole genome shotgun (WGS) entry which is preliminary data.</text>
</comment>
<dbReference type="RefSeq" id="WP_024383741.1">
    <property type="nucleotide sequence ID" value="NZ_BCCT01000014.1"/>
</dbReference>
<keyword evidence="1" id="KW-0472">Membrane</keyword>